<evidence type="ECO:0000256" key="1">
    <source>
        <dbReference type="SAM" id="MobiDB-lite"/>
    </source>
</evidence>
<feature type="compositionally biased region" description="Acidic residues" evidence="1">
    <location>
        <begin position="74"/>
        <end position="88"/>
    </location>
</feature>
<gene>
    <name evidence="2" type="ORF">NEMBOFW57_001503</name>
</gene>
<evidence type="ECO:0000313" key="3">
    <source>
        <dbReference type="Proteomes" id="UP001197093"/>
    </source>
</evidence>
<feature type="compositionally biased region" description="Basic residues" evidence="1">
    <location>
        <begin position="48"/>
        <end position="58"/>
    </location>
</feature>
<accession>A0AAD4HXX1</accession>
<dbReference type="EMBL" id="JAHCVI010000001">
    <property type="protein sequence ID" value="KAG7291484.1"/>
    <property type="molecule type" value="Genomic_DNA"/>
</dbReference>
<protein>
    <submittedName>
        <fullName evidence="2">Uncharacterized protein</fullName>
    </submittedName>
</protein>
<sequence>MGTNMDIRDDPSTTTTTTDCDSGDSEGVDYVYEGQKREERKRTQEKSPRRRRSPKAKTRNFATCMCGPGRPVDDAEITVFEEDSDTEEEQSHRSRPRKPRPSGLGDAFDCNVKDHRKVDRRKTAESRNRRVQTPYVEEYPDEAPRPAILLREHKLPRRSSTSDAKRTTLSILDPGICRPTSRNPALPHATCIMSML</sequence>
<feature type="compositionally biased region" description="Basic and acidic residues" evidence="1">
    <location>
        <begin position="111"/>
        <end position="128"/>
    </location>
</feature>
<feature type="compositionally biased region" description="Basic and acidic residues" evidence="1">
    <location>
        <begin position="34"/>
        <end position="47"/>
    </location>
</feature>
<feature type="compositionally biased region" description="Basic and acidic residues" evidence="1">
    <location>
        <begin position="1"/>
        <end position="11"/>
    </location>
</feature>
<name>A0AAD4HXX1_9PEZI</name>
<organism evidence="2 3">
    <name type="scientific">Staphylotrichum longicolle</name>
    <dbReference type="NCBI Taxonomy" id="669026"/>
    <lineage>
        <taxon>Eukaryota</taxon>
        <taxon>Fungi</taxon>
        <taxon>Dikarya</taxon>
        <taxon>Ascomycota</taxon>
        <taxon>Pezizomycotina</taxon>
        <taxon>Sordariomycetes</taxon>
        <taxon>Sordariomycetidae</taxon>
        <taxon>Sordariales</taxon>
        <taxon>Chaetomiaceae</taxon>
        <taxon>Staphylotrichum</taxon>
    </lineage>
</organism>
<reference evidence="2" key="1">
    <citation type="submission" date="2023-02" db="EMBL/GenBank/DDBJ databases">
        <authorList>
            <person name="Palmer J.M."/>
        </authorList>
    </citation>
    <scope>NUCLEOTIDE SEQUENCE</scope>
    <source>
        <strain evidence="2">FW57</strain>
    </source>
</reference>
<evidence type="ECO:0000313" key="2">
    <source>
        <dbReference type="EMBL" id="KAG7291484.1"/>
    </source>
</evidence>
<feature type="region of interest" description="Disordered" evidence="1">
    <location>
        <begin position="1"/>
        <end position="142"/>
    </location>
</feature>
<keyword evidence="3" id="KW-1185">Reference proteome</keyword>
<dbReference type="AlphaFoldDB" id="A0AAD4HXX1"/>
<dbReference type="Proteomes" id="UP001197093">
    <property type="component" value="Unassembled WGS sequence"/>
</dbReference>
<comment type="caution">
    <text evidence="2">The sequence shown here is derived from an EMBL/GenBank/DDBJ whole genome shotgun (WGS) entry which is preliminary data.</text>
</comment>
<proteinExistence type="predicted"/>